<dbReference type="PANTHER" id="PTHR12547">
    <property type="entry name" value="CCCH ZINC FINGER/TIS11-RELATED"/>
    <property type="match status" value="1"/>
</dbReference>
<feature type="zinc finger region" description="C3H1-type" evidence="5">
    <location>
        <begin position="115"/>
        <end position="143"/>
    </location>
</feature>
<dbReference type="InterPro" id="IPR000571">
    <property type="entry name" value="Znf_CCCH"/>
</dbReference>
<proteinExistence type="predicted"/>
<dbReference type="GO" id="GO:0003729">
    <property type="term" value="F:mRNA binding"/>
    <property type="evidence" value="ECO:0007669"/>
    <property type="project" value="InterPro"/>
</dbReference>
<dbReference type="GO" id="GO:0043186">
    <property type="term" value="C:P granule"/>
    <property type="evidence" value="ECO:0007669"/>
    <property type="project" value="UniProtKB-ARBA"/>
</dbReference>
<protein>
    <submittedName>
        <fullName evidence="9">C3H1-type domain-containing protein</fullName>
    </submittedName>
</protein>
<dbReference type="Pfam" id="PF00642">
    <property type="entry name" value="zf-CCCH"/>
    <property type="match status" value="2"/>
</dbReference>
<dbReference type="AlphaFoldDB" id="A0AAF3FF86"/>
<evidence type="ECO:0000256" key="5">
    <source>
        <dbReference type="PROSITE-ProRule" id="PRU00723"/>
    </source>
</evidence>
<accession>A0AAF3FF86</accession>
<evidence type="ECO:0000256" key="1">
    <source>
        <dbReference type="ARBA" id="ARBA00022723"/>
    </source>
</evidence>
<keyword evidence="4 5" id="KW-0862">Zinc</keyword>
<organism evidence="8 9">
    <name type="scientific">Mesorhabditis belari</name>
    <dbReference type="NCBI Taxonomy" id="2138241"/>
    <lineage>
        <taxon>Eukaryota</taxon>
        <taxon>Metazoa</taxon>
        <taxon>Ecdysozoa</taxon>
        <taxon>Nematoda</taxon>
        <taxon>Chromadorea</taxon>
        <taxon>Rhabditida</taxon>
        <taxon>Rhabditina</taxon>
        <taxon>Rhabditomorpha</taxon>
        <taxon>Rhabditoidea</taxon>
        <taxon>Rhabditidae</taxon>
        <taxon>Mesorhabditinae</taxon>
        <taxon>Mesorhabditis</taxon>
    </lineage>
</organism>
<feature type="zinc finger region" description="C3H1-type" evidence="5">
    <location>
        <begin position="73"/>
        <end position="101"/>
    </location>
</feature>
<dbReference type="SMART" id="SM00356">
    <property type="entry name" value="ZnF_C3H1"/>
    <property type="match status" value="2"/>
</dbReference>
<keyword evidence="1 5" id="KW-0479">Metal-binding</keyword>
<dbReference type="WBParaSite" id="MBELARI_LOCUS4560">
    <property type="protein sequence ID" value="MBELARI_LOCUS4560"/>
    <property type="gene ID" value="MBELARI_LOCUS4560"/>
</dbReference>
<evidence type="ECO:0000313" key="9">
    <source>
        <dbReference type="WBParaSite" id="MBELARI_LOCUS4560"/>
    </source>
</evidence>
<dbReference type="Gene3D" id="4.10.1000.10">
    <property type="entry name" value="Zinc finger, CCCH-type"/>
    <property type="match status" value="2"/>
</dbReference>
<evidence type="ECO:0000256" key="4">
    <source>
        <dbReference type="ARBA" id="ARBA00022833"/>
    </source>
</evidence>
<feature type="region of interest" description="Disordered" evidence="6">
    <location>
        <begin position="49"/>
        <end position="70"/>
    </location>
</feature>
<dbReference type="PROSITE" id="PS50103">
    <property type="entry name" value="ZF_C3H1"/>
    <property type="match status" value="2"/>
</dbReference>
<sequence length="264" mass="30273">MSQSGMLCEGWISQDLFRRLQNEHRFKQQHPRASEGSLKGTMDFRFATGSNGTSSREDDFSLSSSSSERSSNDYKISLCAEFMATRKCRFGGACRYAHAYDELRLAKPRGKCNPKYKTRYCDKFSNTGFCKYGDRCQYIHHLLNDTIREDRKRRGVAMNINERPLESNGTLARQMRYDGGLNATVDARMNVTVDERMNVTVDGFAGRIEKHTNVHEKWTPFSKQFWGFKIEEQLNTSLPVLRPSFDPVSIEASLNGLLSDESQR</sequence>
<dbReference type="Proteomes" id="UP000887575">
    <property type="component" value="Unassembled WGS sequence"/>
</dbReference>
<evidence type="ECO:0000256" key="3">
    <source>
        <dbReference type="ARBA" id="ARBA00022771"/>
    </source>
</evidence>
<feature type="domain" description="C3H1-type" evidence="7">
    <location>
        <begin position="115"/>
        <end position="143"/>
    </location>
</feature>
<feature type="domain" description="C3H1-type" evidence="7">
    <location>
        <begin position="73"/>
        <end position="101"/>
    </location>
</feature>
<dbReference type="PANTHER" id="PTHR12547:SF18">
    <property type="entry name" value="PROTEIN TIS11"/>
    <property type="match status" value="1"/>
</dbReference>
<keyword evidence="8" id="KW-1185">Reference proteome</keyword>
<dbReference type="GO" id="GO:0008270">
    <property type="term" value="F:zinc ion binding"/>
    <property type="evidence" value="ECO:0007669"/>
    <property type="project" value="UniProtKB-KW"/>
</dbReference>
<keyword evidence="2" id="KW-0677">Repeat</keyword>
<evidence type="ECO:0000256" key="6">
    <source>
        <dbReference type="SAM" id="MobiDB-lite"/>
    </source>
</evidence>
<evidence type="ECO:0000259" key="7">
    <source>
        <dbReference type="PROSITE" id="PS50103"/>
    </source>
</evidence>
<dbReference type="InterPro" id="IPR036855">
    <property type="entry name" value="Znf_CCCH_sf"/>
</dbReference>
<reference evidence="9" key="1">
    <citation type="submission" date="2024-02" db="UniProtKB">
        <authorList>
            <consortium name="WormBaseParasite"/>
        </authorList>
    </citation>
    <scope>IDENTIFICATION</scope>
</reference>
<evidence type="ECO:0000313" key="8">
    <source>
        <dbReference type="Proteomes" id="UP000887575"/>
    </source>
</evidence>
<name>A0AAF3FF86_9BILA</name>
<dbReference type="InterPro" id="IPR045877">
    <property type="entry name" value="ZFP36-like"/>
</dbReference>
<evidence type="ECO:0000256" key="2">
    <source>
        <dbReference type="ARBA" id="ARBA00022737"/>
    </source>
</evidence>
<dbReference type="SUPFAM" id="SSF90229">
    <property type="entry name" value="CCCH zinc finger"/>
    <property type="match status" value="2"/>
</dbReference>
<keyword evidence="3 5" id="KW-0863">Zinc-finger</keyword>